<proteinExistence type="predicted"/>
<dbReference type="PANTHER" id="PTHR32251">
    <property type="entry name" value="3-OXO-5-ALPHA-STEROID 4-DEHYDROGENASE"/>
    <property type="match status" value="1"/>
</dbReference>
<keyword evidence="1" id="KW-0812">Transmembrane</keyword>
<dbReference type="EMBL" id="AP019860">
    <property type="protein sequence ID" value="BBM82440.1"/>
    <property type="molecule type" value="Genomic_DNA"/>
</dbReference>
<keyword evidence="1" id="KW-1133">Transmembrane helix</keyword>
<dbReference type="Gene3D" id="1.20.120.1630">
    <property type="match status" value="1"/>
</dbReference>
<dbReference type="PANTHER" id="PTHR32251:SF17">
    <property type="entry name" value="STEROID 5-ALPHA REDUCTASE C-TERMINAL DOMAIN-CONTAINING PROTEIN"/>
    <property type="match status" value="1"/>
</dbReference>
<dbReference type="Pfam" id="PF06966">
    <property type="entry name" value="DUF1295"/>
    <property type="match status" value="1"/>
</dbReference>
<dbReference type="RefSeq" id="WP_151966685.1">
    <property type="nucleotide sequence ID" value="NZ_AP019860.1"/>
</dbReference>
<accession>A0A5S9IJY7</accession>
<dbReference type="GO" id="GO:0016020">
    <property type="term" value="C:membrane"/>
    <property type="evidence" value="ECO:0007669"/>
    <property type="project" value="TreeGrafter"/>
</dbReference>
<keyword evidence="1" id="KW-0472">Membrane</keyword>
<evidence type="ECO:0000256" key="1">
    <source>
        <dbReference type="SAM" id="Phobius"/>
    </source>
</evidence>
<dbReference type="OrthoDB" id="9779233at2"/>
<feature type="transmembrane region" description="Helical" evidence="1">
    <location>
        <begin position="31"/>
        <end position="49"/>
    </location>
</feature>
<feature type="transmembrane region" description="Helical" evidence="1">
    <location>
        <begin position="110"/>
        <end position="132"/>
    </location>
</feature>
<dbReference type="PROSITE" id="PS50244">
    <property type="entry name" value="S5A_REDUCTASE"/>
    <property type="match status" value="1"/>
</dbReference>
<feature type="transmembrane region" description="Helical" evidence="1">
    <location>
        <begin position="138"/>
        <end position="155"/>
    </location>
</feature>
<dbReference type="Proteomes" id="UP000326354">
    <property type="component" value="Chromosome"/>
</dbReference>
<feature type="transmembrane region" description="Helical" evidence="1">
    <location>
        <begin position="6"/>
        <end position="24"/>
    </location>
</feature>
<dbReference type="KEGG" id="uam:UABAM_00783"/>
<sequence>MDYYTIFLWGGGVVFLYVSTIWIMSLLKKDASIIDIFWGSGFVVLAFFYHIQCGGTWEANLLTLSLASIWGLRLSLYLAARNLGKPEDYRYQAWRKAHGKNWWWKSFYRVFMLQGVVMWVVSAPLLSAQFAVENTTPWNAFTIAAIVCWVIGISFEAGGDWQLSRFKKNPQNKGKVLNSGFWAFTRHPNYFGDAMVWWAFYLLACANGGYACVASTLIMNFFLVRISGVKLLEKNLVKTKPQYKDYIEKTNAFFPWFPKK</sequence>
<protein>
    <submittedName>
        <fullName evidence="2">Membrane protein</fullName>
    </submittedName>
</protein>
<evidence type="ECO:0000313" key="2">
    <source>
        <dbReference type="EMBL" id="BBM82440.1"/>
    </source>
</evidence>
<dbReference type="AlphaFoldDB" id="A0A5S9IJY7"/>
<reference evidence="2 3" key="1">
    <citation type="submission" date="2019-08" db="EMBL/GenBank/DDBJ databases">
        <title>Complete genome sequence of Candidatus Uab amorphum.</title>
        <authorList>
            <person name="Shiratori T."/>
            <person name="Suzuki S."/>
            <person name="Kakizawa Y."/>
            <person name="Ishida K."/>
        </authorList>
    </citation>
    <scope>NUCLEOTIDE SEQUENCE [LARGE SCALE GENOMIC DNA]</scope>
    <source>
        <strain evidence="2 3">SRT547</strain>
    </source>
</reference>
<evidence type="ECO:0000313" key="3">
    <source>
        <dbReference type="Proteomes" id="UP000326354"/>
    </source>
</evidence>
<dbReference type="InterPro" id="IPR010721">
    <property type="entry name" value="UstE-like"/>
</dbReference>
<gene>
    <name evidence="2" type="ORF">UABAM_00783</name>
</gene>
<organism evidence="2 3">
    <name type="scientific">Uabimicrobium amorphum</name>
    <dbReference type="NCBI Taxonomy" id="2596890"/>
    <lineage>
        <taxon>Bacteria</taxon>
        <taxon>Pseudomonadati</taxon>
        <taxon>Planctomycetota</taxon>
        <taxon>Candidatus Uabimicrobiia</taxon>
        <taxon>Candidatus Uabimicrobiales</taxon>
        <taxon>Candidatus Uabimicrobiaceae</taxon>
        <taxon>Candidatus Uabimicrobium</taxon>
    </lineage>
</organism>
<name>A0A5S9IJY7_UABAM</name>
<keyword evidence="3" id="KW-1185">Reference proteome</keyword>
<feature type="transmembrane region" description="Helical" evidence="1">
    <location>
        <begin position="61"/>
        <end position="80"/>
    </location>
</feature>
<feature type="transmembrane region" description="Helical" evidence="1">
    <location>
        <begin position="198"/>
        <end position="224"/>
    </location>
</feature>